<feature type="domain" description="Palmitoyltransferase DHHC" evidence="12">
    <location>
        <begin position="469"/>
        <end position="594"/>
    </location>
</feature>
<feature type="region of interest" description="Disordered" evidence="11">
    <location>
        <begin position="1"/>
        <end position="144"/>
    </location>
</feature>
<keyword evidence="3 10" id="KW-0812">Transmembrane</keyword>
<feature type="compositionally biased region" description="Basic and acidic residues" evidence="11">
    <location>
        <begin position="177"/>
        <end position="192"/>
    </location>
</feature>
<keyword evidence="6" id="KW-0564">Palmitate</keyword>
<dbReference type="InterPro" id="IPR039859">
    <property type="entry name" value="PFA4/ZDH16/20/ERF2-like"/>
</dbReference>
<proteinExistence type="inferred from homology"/>
<dbReference type="Pfam" id="PF01529">
    <property type="entry name" value="DHHC"/>
    <property type="match status" value="1"/>
</dbReference>
<comment type="subcellular location">
    <subcellularLocation>
        <location evidence="1">Membrane</location>
        <topology evidence="1">Multi-pass membrane protein</topology>
    </subcellularLocation>
</comment>
<evidence type="ECO:0000256" key="3">
    <source>
        <dbReference type="ARBA" id="ARBA00022692"/>
    </source>
</evidence>
<dbReference type="GO" id="GO:0006612">
    <property type="term" value="P:protein targeting to membrane"/>
    <property type="evidence" value="ECO:0007669"/>
    <property type="project" value="TreeGrafter"/>
</dbReference>
<evidence type="ECO:0000256" key="11">
    <source>
        <dbReference type="SAM" id="MobiDB-lite"/>
    </source>
</evidence>
<keyword evidence="7" id="KW-0449">Lipoprotein</keyword>
<organism evidence="13 14">
    <name type="scientific">Heliocybe sulcata</name>
    <dbReference type="NCBI Taxonomy" id="5364"/>
    <lineage>
        <taxon>Eukaryota</taxon>
        <taxon>Fungi</taxon>
        <taxon>Dikarya</taxon>
        <taxon>Basidiomycota</taxon>
        <taxon>Agaricomycotina</taxon>
        <taxon>Agaricomycetes</taxon>
        <taxon>Gloeophyllales</taxon>
        <taxon>Gloeophyllaceae</taxon>
        <taxon>Heliocybe</taxon>
    </lineage>
</organism>
<comment type="catalytic activity">
    <reaction evidence="9 10">
        <text>L-cysteinyl-[protein] + hexadecanoyl-CoA = S-hexadecanoyl-L-cysteinyl-[protein] + CoA</text>
        <dbReference type="Rhea" id="RHEA:36683"/>
        <dbReference type="Rhea" id="RHEA-COMP:10131"/>
        <dbReference type="Rhea" id="RHEA-COMP:11032"/>
        <dbReference type="ChEBI" id="CHEBI:29950"/>
        <dbReference type="ChEBI" id="CHEBI:57287"/>
        <dbReference type="ChEBI" id="CHEBI:57379"/>
        <dbReference type="ChEBI" id="CHEBI:74151"/>
        <dbReference type="EC" id="2.3.1.225"/>
    </reaction>
</comment>
<evidence type="ECO:0000256" key="4">
    <source>
        <dbReference type="ARBA" id="ARBA00022989"/>
    </source>
</evidence>
<evidence type="ECO:0000313" key="14">
    <source>
        <dbReference type="Proteomes" id="UP000305948"/>
    </source>
</evidence>
<evidence type="ECO:0000256" key="1">
    <source>
        <dbReference type="ARBA" id="ARBA00004141"/>
    </source>
</evidence>
<keyword evidence="5 10" id="KW-0472">Membrane</keyword>
<feature type="transmembrane region" description="Helical" evidence="10">
    <location>
        <begin position="513"/>
        <end position="538"/>
    </location>
</feature>
<dbReference type="STRING" id="5364.A0A5C3NBN3"/>
<gene>
    <name evidence="13" type="ORF">OE88DRAFT_1653233</name>
</gene>
<feature type="transmembrane region" description="Helical" evidence="10">
    <location>
        <begin position="404"/>
        <end position="425"/>
    </location>
</feature>
<keyword evidence="14" id="KW-1185">Reference proteome</keyword>
<dbReference type="Proteomes" id="UP000305948">
    <property type="component" value="Unassembled WGS sequence"/>
</dbReference>
<keyword evidence="4 10" id="KW-1133">Transmembrane helix</keyword>
<keyword evidence="8 10" id="KW-0012">Acyltransferase</keyword>
<dbReference type="PROSITE" id="PS50216">
    <property type="entry name" value="DHHC"/>
    <property type="match status" value="1"/>
</dbReference>
<evidence type="ECO:0000256" key="6">
    <source>
        <dbReference type="ARBA" id="ARBA00023139"/>
    </source>
</evidence>
<comment type="domain">
    <text evidence="10">The DHHC domain is required for palmitoyltransferase activity.</text>
</comment>
<sequence>MATPRSLTPSTPSYPRSPSPRESLAPGPSSQPSTPQANRLSIGANRPRSGTVTLPTHHRIDSTVSSASQSRSRHSMTYVGQIPVTTPPTPSKAQPSHVMPGSTHASGILPPASFFRPSRPNYYQSSPPFPRPSSALSYESYQEAPDQFQLAPLEEHNDVNHSQVSLASGGVVANQEELQRQSDASRRSKSSREPLLPIGGASKKPTNLTLPGMSNSRSQGSANGAGERSPTGMYSNAGRGRVRDSMDRMEKLFRQGLSMDYMRRSPSIDPASPAGDGRMTFETKGTTDDEDRLTSSPGSRYHRKSVSPATRSVSRAHSVYDFNPQPPPDTHPALSAVPMTDEKGKVVRNYQLHPSRNRFFLGGKCLTGGDSPWAFVSSLTLVLSIIGVWFGTTCVYWWTHKSPAVAIVGAYMCLLTLSCMLATAFRDPGILPRNLDPDPPYPTTSPSDGGVKAPLPRDLRVRAGVVRVKYCPTCKIYRPPRSSHCKMCDNCVDGCDHHCQWVNNCVGRRNYTFFFIFLTSGVTTLVLVICTAALHLYFLTQDEHIDFHHALNKGAGSAVVFVIGMLVIWPVSALLAYHMRLLLLNVTTIEQIRNQAHKSLVPGPAPPNPFSHGGWRRNLVAVLCRPAGYSWLDAHAVATEDKRRINPGMGVVESKQPS</sequence>
<comment type="similarity">
    <text evidence="10">Belongs to the DHHC palmitoyltransferase family.</text>
</comment>
<dbReference type="EMBL" id="ML213505">
    <property type="protein sequence ID" value="TFK54753.1"/>
    <property type="molecule type" value="Genomic_DNA"/>
</dbReference>
<protein>
    <recommendedName>
        <fullName evidence="10">Palmitoyltransferase</fullName>
        <ecNumber evidence="10">2.3.1.225</ecNumber>
    </recommendedName>
</protein>
<evidence type="ECO:0000259" key="12">
    <source>
        <dbReference type="Pfam" id="PF01529"/>
    </source>
</evidence>
<evidence type="ECO:0000256" key="9">
    <source>
        <dbReference type="ARBA" id="ARBA00048048"/>
    </source>
</evidence>
<feature type="region of interest" description="Disordered" evidence="11">
    <location>
        <begin position="263"/>
        <end position="308"/>
    </location>
</feature>
<keyword evidence="2 10" id="KW-0808">Transferase</keyword>
<dbReference type="PANTHER" id="PTHR22883">
    <property type="entry name" value="ZINC FINGER DHHC DOMAIN CONTAINING PROTEIN"/>
    <property type="match status" value="1"/>
</dbReference>
<reference evidence="13 14" key="1">
    <citation type="journal article" date="2019" name="Nat. Ecol. Evol.">
        <title>Megaphylogeny resolves global patterns of mushroom evolution.</title>
        <authorList>
            <person name="Varga T."/>
            <person name="Krizsan K."/>
            <person name="Foldi C."/>
            <person name="Dima B."/>
            <person name="Sanchez-Garcia M."/>
            <person name="Sanchez-Ramirez S."/>
            <person name="Szollosi G.J."/>
            <person name="Szarkandi J.G."/>
            <person name="Papp V."/>
            <person name="Albert L."/>
            <person name="Andreopoulos W."/>
            <person name="Angelini C."/>
            <person name="Antonin V."/>
            <person name="Barry K.W."/>
            <person name="Bougher N.L."/>
            <person name="Buchanan P."/>
            <person name="Buyck B."/>
            <person name="Bense V."/>
            <person name="Catcheside P."/>
            <person name="Chovatia M."/>
            <person name="Cooper J."/>
            <person name="Damon W."/>
            <person name="Desjardin D."/>
            <person name="Finy P."/>
            <person name="Geml J."/>
            <person name="Haridas S."/>
            <person name="Hughes K."/>
            <person name="Justo A."/>
            <person name="Karasinski D."/>
            <person name="Kautmanova I."/>
            <person name="Kiss B."/>
            <person name="Kocsube S."/>
            <person name="Kotiranta H."/>
            <person name="LaButti K.M."/>
            <person name="Lechner B.E."/>
            <person name="Liimatainen K."/>
            <person name="Lipzen A."/>
            <person name="Lukacs Z."/>
            <person name="Mihaltcheva S."/>
            <person name="Morgado L.N."/>
            <person name="Niskanen T."/>
            <person name="Noordeloos M.E."/>
            <person name="Ohm R.A."/>
            <person name="Ortiz-Santana B."/>
            <person name="Ovrebo C."/>
            <person name="Racz N."/>
            <person name="Riley R."/>
            <person name="Savchenko A."/>
            <person name="Shiryaev A."/>
            <person name="Soop K."/>
            <person name="Spirin V."/>
            <person name="Szebenyi C."/>
            <person name="Tomsovsky M."/>
            <person name="Tulloss R.E."/>
            <person name="Uehling J."/>
            <person name="Grigoriev I.V."/>
            <person name="Vagvolgyi C."/>
            <person name="Papp T."/>
            <person name="Martin F.M."/>
            <person name="Miettinen O."/>
            <person name="Hibbett D.S."/>
            <person name="Nagy L.G."/>
        </authorList>
    </citation>
    <scope>NUCLEOTIDE SEQUENCE [LARGE SCALE GENOMIC DNA]</scope>
    <source>
        <strain evidence="13 14">OMC1185</strain>
    </source>
</reference>
<evidence type="ECO:0000256" key="8">
    <source>
        <dbReference type="ARBA" id="ARBA00023315"/>
    </source>
</evidence>
<feature type="region of interest" description="Disordered" evidence="11">
    <location>
        <begin position="170"/>
        <end position="245"/>
    </location>
</feature>
<feature type="region of interest" description="Disordered" evidence="11">
    <location>
        <begin position="436"/>
        <end position="455"/>
    </location>
</feature>
<dbReference type="PANTHER" id="PTHR22883:SF488">
    <property type="entry name" value="PALMITOYLTRANSFERASE"/>
    <property type="match status" value="1"/>
</dbReference>
<dbReference type="InterPro" id="IPR001594">
    <property type="entry name" value="Palmitoyltrfase_DHHC"/>
</dbReference>
<feature type="compositionally biased region" description="Polar residues" evidence="11">
    <location>
        <begin position="28"/>
        <end position="39"/>
    </location>
</feature>
<feature type="transmembrane region" description="Helical" evidence="10">
    <location>
        <begin position="558"/>
        <end position="577"/>
    </location>
</feature>
<dbReference type="GO" id="GO:0005783">
    <property type="term" value="C:endoplasmic reticulum"/>
    <property type="evidence" value="ECO:0007669"/>
    <property type="project" value="TreeGrafter"/>
</dbReference>
<dbReference type="AlphaFoldDB" id="A0A5C3NBN3"/>
<dbReference type="GO" id="GO:0005794">
    <property type="term" value="C:Golgi apparatus"/>
    <property type="evidence" value="ECO:0007669"/>
    <property type="project" value="TreeGrafter"/>
</dbReference>
<dbReference type="EC" id="2.3.1.225" evidence="10"/>
<evidence type="ECO:0000313" key="13">
    <source>
        <dbReference type="EMBL" id="TFK54753.1"/>
    </source>
</evidence>
<evidence type="ECO:0000256" key="5">
    <source>
        <dbReference type="ARBA" id="ARBA00023136"/>
    </source>
</evidence>
<name>A0A5C3NBN3_9AGAM</name>
<dbReference type="GO" id="GO:0019706">
    <property type="term" value="F:protein-cysteine S-palmitoyltransferase activity"/>
    <property type="evidence" value="ECO:0007669"/>
    <property type="project" value="UniProtKB-EC"/>
</dbReference>
<dbReference type="OrthoDB" id="9909019at2759"/>
<dbReference type="GO" id="GO:0016020">
    <property type="term" value="C:membrane"/>
    <property type="evidence" value="ECO:0007669"/>
    <property type="project" value="UniProtKB-SubCell"/>
</dbReference>
<feature type="compositionally biased region" description="Low complexity" evidence="11">
    <location>
        <begin position="1"/>
        <end position="23"/>
    </location>
</feature>
<feature type="transmembrane region" description="Helical" evidence="10">
    <location>
        <begin position="373"/>
        <end position="398"/>
    </location>
</feature>
<feature type="compositionally biased region" description="Polar residues" evidence="11">
    <location>
        <begin position="204"/>
        <end position="222"/>
    </location>
</feature>
<evidence type="ECO:0000256" key="2">
    <source>
        <dbReference type="ARBA" id="ARBA00022679"/>
    </source>
</evidence>
<accession>A0A5C3NBN3</accession>
<evidence type="ECO:0000256" key="10">
    <source>
        <dbReference type="RuleBase" id="RU079119"/>
    </source>
</evidence>
<evidence type="ECO:0000256" key="7">
    <source>
        <dbReference type="ARBA" id="ARBA00023288"/>
    </source>
</evidence>